<evidence type="ECO:0000256" key="7">
    <source>
        <dbReference type="SAM" id="MobiDB-lite"/>
    </source>
</evidence>
<feature type="transmembrane region" description="Helical" evidence="8">
    <location>
        <begin position="491"/>
        <end position="508"/>
    </location>
</feature>
<comment type="similarity">
    <text evidence="2">Belongs to the SLC13A/DASS transporter (TC 2.A.47) family. DIT1 subfamily.</text>
</comment>
<evidence type="ECO:0000256" key="3">
    <source>
        <dbReference type="ARBA" id="ARBA00022692"/>
    </source>
</evidence>
<feature type="compositionally biased region" description="Low complexity" evidence="7">
    <location>
        <begin position="1"/>
        <end position="17"/>
    </location>
</feature>
<feature type="transmembrane region" description="Helical" evidence="8">
    <location>
        <begin position="464"/>
        <end position="484"/>
    </location>
</feature>
<dbReference type="AlphaFoldDB" id="A0A2V0PBQ3"/>
<dbReference type="STRING" id="307507.A0A2V0PBQ3"/>
<dbReference type="PANTHER" id="PTHR42826">
    <property type="entry name" value="DICARBOXYLATE TRANSPORTER 2.1, CHLOROPLASTIC"/>
    <property type="match status" value="1"/>
</dbReference>
<feature type="transmembrane region" description="Helical" evidence="8">
    <location>
        <begin position="426"/>
        <end position="444"/>
    </location>
</feature>
<evidence type="ECO:0000256" key="4">
    <source>
        <dbReference type="ARBA" id="ARBA00022780"/>
    </source>
</evidence>
<comment type="caution">
    <text evidence="9">The sequence shown here is derived from an EMBL/GenBank/DDBJ whole genome shotgun (WGS) entry which is preliminary data.</text>
</comment>
<keyword evidence="5 8" id="KW-1133">Transmembrane helix</keyword>
<feature type="transmembrane region" description="Helical" evidence="8">
    <location>
        <begin position="391"/>
        <end position="414"/>
    </location>
</feature>
<dbReference type="GO" id="GO:0015140">
    <property type="term" value="F:malate transmembrane transporter activity"/>
    <property type="evidence" value="ECO:0007669"/>
    <property type="project" value="UniProtKB-ARBA"/>
</dbReference>
<gene>
    <name evidence="9" type="ORF">Rsub_09967</name>
</gene>
<dbReference type="InParanoid" id="A0A2V0PBQ3"/>
<keyword evidence="3 8" id="KW-0812">Transmembrane</keyword>
<feature type="compositionally biased region" description="Low complexity" evidence="7">
    <location>
        <begin position="32"/>
        <end position="76"/>
    </location>
</feature>
<protein>
    <submittedName>
        <fullName evidence="9">Dicarboxylate transporter chloroplastic-like</fullName>
    </submittedName>
</protein>
<evidence type="ECO:0000256" key="5">
    <source>
        <dbReference type="ARBA" id="ARBA00022989"/>
    </source>
</evidence>
<evidence type="ECO:0000256" key="6">
    <source>
        <dbReference type="ARBA" id="ARBA00023136"/>
    </source>
</evidence>
<keyword evidence="6 8" id="KW-0472">Membrane</keyword>
<dbReference type="NCBIfam" id="TIGR00785">
    <property type="entry name" value="dass"/>
    <property type="match status" value="1"/>
</dbReference>
<dbReference type="OrthoDB" id="1695362at2759"/>
<organism evidence="9 10">
    <name type="scientific">Raphidocelis subcapitata</name>
    <dbReference type="NCBI Taxonomy" id="307507"/>
    <lineage>
        <taxon>Eukaryota</taxon>
        <taxon>Viridiplantae</taxon>
        <taxon>Chlorophyta</taxon>
        <taxon>core chlorophytes</taxon>
        <taxon>Chlorophyceae</taxon>
        <taxon>CS clade</taxon>
        <taxon>Sphaeropleales</taxon>
        <taxon>Selenastraceae</taxon>
        <taxon>Raphidocelis</taxon>
    </lineage>
</organism>
<evidence type="ECO:0000256" key="8">
    <source>
        <dbReference type="SAM" id="Phobius"/>
    </source>
</evidence>
<evidence type="ECO:0000313" key="10">
    <source>
        <dbReference type="Proteomes" id="UP000247498"/>
    </source>
</evidence>
<evidence type="ECO:0000313" key="9">
    <source>
        <dbReference type="EMBL" id="GBF97276.1"/>
    </source>
</evidence>
<dbReference type="Proteomes" id="UP000247498">
    <property type="component" value="Unassembled WGS sequence"/>
</dbReference>
<dbReference type="Pfam" id="PF00939">
    <property type="entry name" value="Na_sulph_symp"/>
    <property type="match status" value="1"/>
</dbReference>
<comment type="subcellular location">
    <subcellularLocation>
        <location evidence="1">Plastid</location>
        <location evidence="1">Chloroplast inner membrane</location>
        <topology evidence="1">Multi-pass membrane protein</topology>
    </subcellularLocation>
</comment>
<dbReference type="GO" id="GO:0009706">
    <property type="term" value="C:chloroplast inner membrane"/>
    <property type="evidence" value="ECO:0007669"/>
    <property type="project" value="UniProtKB-SubCell"/>
</dbReference>
<keyword evidence="10" id="KW-1185">Reference proteome</keyword>
<dbReference type="EMBL" id="BDRX01000095">
    <property type="protein sequence ID" value="GBF97276.1"/>
    <property type="molecule type" value="Genomic_DNA"/>
</dbReference>
<proteinExistence type="inferred from homology"/>
<keyword evidence="4" id="KW-0934">Plastid</keyword>
<sequence>MRPLTAGAGRAVRPPAAQRSVSRPFWSAGGRSIALPAPARSSSPSSGSGGDTAAAGGAALAGPPEANGGVTPQQQQLAPLAPPDLAPALASFDPPEHEWAWKGAKLGNAAAAVALGAALRFGVPVPEGLDPQGWTLLAFFLTTVAGLVLEPVAAGAWALMCVGCALAAHALTFEEAFAAADSQVLWLIVNAFFLARGIEKTGLGERIAEALVQWFGGSTRSLAMSLALGEALLASGMPSTTARAAGIFVPVIKSVSAAGGSLPTDDESRLRIGAYLTLSQLQSVAHSSALFVTASAQNLLCIQLAEACGVELGPNHFLLWAQGAIVPAIVGTLVTPNVAYLVQPPTVKETPEAPKQAARRLRQLGKLTQDEIVMMGAVAIALTLWTGGESIGVPPVVASMLAVGMLLATGVLDWRADCLRGCPQAFDTLFWFGVLVSMSLALQQHGVIDVFTGWASSNLSGLDLAWPALFGALHLLFFAFHYLFASQTAHVGALYTAFLSLMLAGGVPPKLAAMSLAYNCCLQGGLTHYASSQSAAYYGTGYLKLREVFVGGAVCGSVSLAVWATFGMGWWHVIGWW</sequence>
<keyword evidence="4" id="KW-1001">Plastid inner membrane</keyword>
<evidence type="ECO:0000256" key="1">
    <source>
        <dbReference type="ARBA" id="ARBA00004478"/>
    </source>
</evidence>
<evidence type="ECO:0000256" key="2">
    <source>
        <dbReference type="ARBA" id="ARBA00007349"/>
    </source>
</evidence>
<name>A0A2V0PBQ3_9CHLO</name>
<feature type="region of interest" description="Disordered" evidence="7">
    <location>
        <begin position="1"/>
        <end position="76"/>
    </location>
</feature>
<dbReference type="InterPro" id="IPR030676">
    <property type="entry name" value="CitT-rel"/>
</dbReference>
<feature type="transmembrane region" description="Helical" evidence="8">
    <location>
        <begin position="548"/>
        <end position="571"/>
    </location>
</feature>
<accession>A0A2V0PBQ3</accession>
<dbReference type="InterPro" id="IPR001898">
    <property type="entry name" value="SLC13A/DASS"/>
</dbReference>
<reference evidence="9 10" key="1">
    <citation type="journal article" date="2018" name="Sci. Rep.">
        <title>Raphidocelis subcapitata (=Pseudokirchneriella subcapitata) provides an insight into genome evolution and environmental adaptations in the Sphaeropleales.</title>
        <authorList>
            <person name="Suzuki S."/>
            <person name="Yamaguchi H."/>
            <person name="Nakajima N."/>
            <person name="Kawachi M."/>
        </authorList>
    </citation>
    <scope>NUCLEOTIDE SEQUENCE [LARGE SCALE GENOMIC DNA]</scope>
    <source>
        <strain evidence="9 10">NIES-35</strain>
    </source>
</reference>